<feature type="transmembrane region" description="Helical" evidence="2">
    <location>
        <begin position="12"/>
        <end position="34"/>
    </location>
</feature>
<dbReference type="InterPro" id="IPR051056">
    <property type="entry name" value="Glycosyl_Hydrolase_73"/>
</dbReference>
<proteinExistence type="predicted"/>
<keyword evidence="1 4" id="KW-0378">Hydrolase</keyword>
<dbReference type="InterPro" id="IPR002901">
    <property type="entry name" value="MGlyc_endo_b_GlcNAc-like_dom"/>
</dbReference>
<feature type="domain" description="Mannosyl-glycoprotein endo-beta-N-acetylglucosamidase-like" evidence="3">
    <location>
        <begin position="151"/>
        <end position="311"/>
    </location>
</feature>
<organism evidence="4 5">
    <name type="scientific">Clostridium cavendishii DSM 21758</name>
    <dbReference type="NCBI Taxonomy" id="1121302"/>
    <lineage>
        <taxon>Bacteria</taxon>
        <taxon>Bacillati</taxon>
        <taxon>Bacillota</taxon>
        <taxon>Clostridia</taxon>
        <taxon>Eubacteriales</taxon>
        <taxon>Clostridiaceae</taxon>
        <taxon>Clostridium</taxon>
    </lineage>
</organism>
<keyword evidence="2" id="KW-1133">Transmembrane helix</keyword>
<dbReference type="SMART" id="SM00047">
    <property type="entry name" value="LYZ2"/>
    <property type="match status" value="1"/>
</dbReference>
<name>A0A1M6AHV2_9CLOT</name>
<dbReference type="Gene3D" id="1.10.530.10">
    <property type="match status" value="1"/>
</dbReference>
<evidence type="ECO:0000259" key="3">
    <source>
        <dbReference type="SMART" id="SM00047"/>
    </source>
</evidence>
<dbReference type="RefSeq" id="WP_072984182.1">
    <property type="nucleotide sequence ID" value="NZ_FQZB01000003.1"/>
</dbReference>
<keyword evidence="2" id="KW-0812">Transmembrane</keyword>
<accession>A0A1M6AHV2</accession>
<keyword evidence="2" id="KW-0472">Membrane</keyword>
<dbReference type="STRING" id="1121302.SAMN02745163_00086"/>
<dbReference type="OrthoDB" id="977752at2"/>
<dbReference type="Proteomes" id="UP000184310">
    <property type="component" value="Unassembled WGS sequence"/>
</dbReference>
<evidence type="ECO:0000313" key="4">
    <source>
        <dbReference type="EMBL" id="SHI35971.1"/>
    </source>
</evidence>
<dbReference type="PANTHER" id="PTHR33308:SF9">
    <property type="entry name" value="PEPTIDOGLYCAN HYDROLASE FLGJ"/>
    <property type="match status" value="1"/>
</dbReference>
<gene>
    <name evidence="4" type="ORF">SAMN02745163_00086</name>
</gene>
<dbReference type="PANTHER" id="PTHR33308">
    <property type="entry name" value="PEPTIDOGLYCAN HYDROLASE FLGJ"/>
    <property type="match status" value="1"/>
</dbReference>
<dbReference type="EMBL" id="FQZB01000003">
    <property type="protein sequence ID" value="SHI35971.1"/>
    <property type="molecule type" value="Genomic_DNA"/>
</dbReference>
<dbReference type="AlphaFoldDB" id="A0A1M6AHV2"/>
<dbReference type="Pfam" id="PF01832">
    <property type="entry name" value="Glucosaminidase"/>
    <property type="match status" value="1"/>
</dbReference>
<reference evidence="4 5" key="1">
    <citation type="submission" date="2016-11" db="EMBL/GenBank/DDBJ databases">
        <authorList>
            <person name="Jaros S."/>
            <person name="Januszkiewicz K."/>
            <person name="Wedrychowicz H."/>
        </authorList>
    </citation>
    <scope>NUCLEOTIDE SEQUENCE [LARGE SCALE GENOMIC DNA]</scope>
    <source>
        <strain evidence="4 5">DSM 21758</strain>
    </source>
</reference>
<evidence type="ECO:0000313" key="5">
    <source>
        <dbReference type="Proteomes" id="UP000184310"/>
    </source>
</evidence>
<dbReference type="Gene3D" id="2.10.70.40">
    <property type="entry name" value="peptidoglycan hydrolase"/>
    <property type="match status" value="1"/>
</dbReference>
<evidence type="ECO:0000256" key="1">
    <source>
        <dbReference type="ARBA" id="ARBA00022801"/>
    </source>
</evidence>
<protein>
    <submittedName>
        <fullName evidence="4">Flagellum-specific peptidoglycan hydrolase FlgJ</fullName>
    </submittedName>
</protein>
<keyword evidence="5" id="KW-1185">Reference proteome</keyword>
<sequence>MNNNKMKKRKRKFIIMCIFIISIICTGIVIYNFLQIKKEEALQVKISKNSIKEYIDLVDEKSKDKVQLNWKEIYSIAGAIKNNVFESVDEKDAKEIADRFFIEKNIDGKKIIGIKSMDEVIKEMNLEEKIALRAKANYKKFQTVGLVPNNLDKNSQNKLFIEEIKDEANNIYSNYGILPSILIAQAALETGWGKSELSSKSNNLFGIKADKSWKGPKVKMKTNENFKDVIYDDFRAYSSRNESIKDYGEFLKNNKRYRKNGVFEAKNYKDQAIAIENAGYSTKSDKEGNLLYSTLLTNIIRDNDLQLLDYNVIKEKNNKLLNR</sequence>
<dbReference type="GO" id="GO:0004040">
    <property type="term" value="F:amidase activity"/>
    <property type="evidence" value="ECO:0007669"/>
    <property type="project" value="InterPro"/>
</dbReference>
<evidence type="ECO:0000256" key="2">
    <source>
        <dbReference type="SAM" id="Phobius"/>
    </source>
</evidence>